<dbReference type="RefSeq" id="WP_378932773.1">
    <property type="nucleotide sequence ID" value="NZ_JBHLVO010000005.1"/>
</dbReference>
<keyword evidence="1" id="KW-0472">Membrane</keyword>
<dbReference type="Pfam" id="PF10966">
    <property type="entry name" value="DUF2768"/>
    <property type="match status" value="1"/>
</dbReference>
<reference evidence="2 3" key="1">
    <citation type="submission" date="2024-09" db="EMBL/GenBank/DDBJ databases">
        <authorList>
            <person name="Sun Q."/>
            <person name="Mori K."/>
        </authorList>
    </citation>
    <scope>NUCLEOTIDE SEQUENCE [LARGE SCALE GENOMIC DNA]</scope>
    <source>
        <strain evidence="2 3">CCM 7228</strain>
    </source>
</reference>
<keyword evidence="3" id="KW-1185">Reference proteome</keyword>
<dbReference type="Proteomes" id="UP001589854">
    <property type="component" value="Unassembled WGS sequence"/>
</dbReference>
<dbReference type="EMBL" id="JBHLVO010000005">
    <property type="protein sequence ID" value="MFC0271591.1"/>
    <property type="molecule type" value="Genomic_DNA"/>
</dbReference>
<comment type="caution">
    <text evidence="2">The sequence shown here is derived from an EMBL/GenBank/DDBJ whole genome shotgun (WGS) entry which is preliminary data.</text>
</comment>
<keyword evidence="1" id="KW-0812">Transmembrane</keyword>
<sequence>MNIALMKMWIALASMGFMFIAIIFIYLSRFKLKGFLKVIFSVLAYFFMILAGIIILFVVFSGPVSE</sequence>
<accession>A0ABV6GD46</accession>
<name>A0ABV6GD46_9BACI</name>
<protein>
    <submittedName>
        <fullName evidence="2">DUF2768 domain-containing protein</fullName>
    </submittedName>
</protein>
<evidence type="ECO:0000256" key="1">
    <source>
        <dbReference type="SAM" id="Phobius"/>
    </source>
</evidence>
<organism evidence="2 3">
    <name type="scientific">Metabacillus herbersteinensis</name>
    <dbReference type="NCBI Taxonomy" id="283816"/>
    <lineage>
        <taxon>Bacteria</taxon>
        <taxon>Bacillati</taxon>
        <taxon>Bacillota</taxon>
        <taxon>Bacilli</taxon>
        <taxon>Bacillales</taxon>
        <taxon>Bacillaceae</taxon>
        <taxon>Metabacillus</taxon>
    </lineage>
</organism>
<gene>
    <name evidence="2" type="ORF">ACFFIX_08995</name>
</gene>
<evidence type="ECO:0000313" key="3">
    <source>
        <dbReference type="Proteomes" id="UP001589854"/>
    </source>
</evidence>
<keyword evidence="1" id="KW-1133">Transmembrane helix</keyword>
<dbReference type="InterPro" id="IPR020076">
    <property type="entry name" value="DUF2768"/>
</dbReference>
<feature type="transmembrane region" description="Helical" evidence="1">
    <location>
        <begin position="39"/>
        <end position="60"/>
    </location>
</feature>
<evidence type="ECO:0000313" key="2">
    <source>
        <dbReference type="EMBL" id="MFC0271591.1"/>
    </source>
</evidence>
<feature type="transmembrane region" description="Helical" evidence="1">
    <location>
        <begin position="6"/>
        <end position="27"/>
    </location>
</feature>
<proteinExistence type="predicted"/>